<dbReference type="AlphaFoldDB" id="A0A371G2M3"/>
<organism evidence="2 3">
    <name type="scientific">Mucuna pruriens</name>
    <name type="common">Velvet bean</name>
    <name type="synonym">Dolichos pruriens</name>
    <dbReference type="NCBI Taxonomy" id="157652"/>
    <lineage>
        <taxon>Eukaryota</taxon>
        <taxon>Viridiplantae</taxon>
        <taxon>Streptophyta</taxon>
        <taxon>Embryophyta</taxon>
        <taxon>Tracheophyta</taxon>
        <taxon>Spermatophyta</taxon>
        <taxon>Magnoliopsida</taxon>
        <taxon>eudicotyledons</taxon>
        <taxon>Gunneridae</taxon>
        <taxon>Pentapetalae</taxon>
        <taxon>rosids</taxon>
        <taxon>fabids</taxon>
        <taxon>Fabales</taxon>
        <taxon>Fabaceae</taxon>
        <taxon>Papilionoideae</taxon>
        <taxon>50 kb inversion clade</taxon>
        <taxon>NPAAA clade</taxon>
        <taxon>indigoferoid/millettioid clade</taxon>
        <taxon>Phaseoleae</taxon>
        <taxon>Mucuna</taxon>
    </lineage>
</organism>
<dbReference type="AntiFam" id="ANF00095">
    <property type="entry name" value="Shadow ORF (opposite ABC transporters)"/>
</dbReference>
<feature type="non-terminal residue" evidence="2">
    <location>
        <position position="1"/>
    </location>
</feature>
<name>A0A371G2M3_MUCPR</name>
<evidence type="ECO:0000313" key="2">
    <source>
        <dbReference type="EMBL" id="RDX84802.1"/>
    </source>
</evidence>
<accession>A0A371G2M3</accession>
<evidence type="ECO:0000256" key="1">
    <source>
        <dbReference type="SAM" id="MobiDB-lite"/>
    </source>
</evidence>
<reference evidence="2" key="1">
    <citation type="submission" date="2018-05" db="EMBL/GenBank/DDBJ databases">
        <title>Draft genome of Mucuna pruriens seed.</title>
        <authorList>
            <person name="Nnadi N.E."/>
            <person name="Vos R."/>
            <person name="Hasami M.H."/>
            <person name="Devisetty U.K."/>
            <person name="Aguiy J.C."/>
        </authorList>
    </citation>
    <scope>NUCLEOTIDE SEQUENCE [LARGE SCALE GENOMIC DNA]</scope>
    <source>
        <strain evidence="2">JCA_2017</strain>
    </source>
</reference>
<feature type="region of interest" description="Disordered" evidence="1">
    <location>
        <begin position="42"/>
        <end position="150"/>
    </location>
</feature>
<dbReference type="AntiFam" id="ANF00142">
    <property type="entry name" value="Shadow ORF (opposite yadG)"/>
</dbReference>
<sequence length="191" mass="20104">MESMHERILKLGWWMERMMNLHDFEGGSAVQTRSGFVQEQHGGVMEEAQADRDPSPFAAGEPTAEPGVGQVGESEFGEEGGDGGAEVGVGFEELGGEEEGFGDGEEREAGIVLGDVGGELSEGGGDERGGVEPELTVGGESAGRENVQEGRLSGSAWAHHGQDLARLGCHCDVFEDVGWRSCGAVAEERPE</sequence>
<dbReference type="Proteomes" id="UP000257109">
    <property type="component" value="Unassembled WGS sequence"/>
</dbReference>
<keyword evidence="3" id="KW-1185">Reference proteome</keyword>
<protein>
    <submittedName>
        <fullName evidence="2">Uncharacterized protein</fullName>
    </submittedName>
</protein>
<comment type="caution">
    <text evidence="2">The sequence shown here is derived from an EMBL/GenBank/DDBJ whole genome shotgun (WGS) entry which is preliminary data.</text>
</comment>
<feature type="compositionally biased region" description="Acidic residues" evidence="1">
    <location>
        <begin position="94"/>
        <end position="106"/>
    </location>
</feature>
<gene>
    <name evidence="2" type="ORF">CR513_34091</name>
</gene>
<proteinExistence type="predicted"/>
<evidence type="ECO:0000313" key="3">
    <source>
        <dbReference type="Proteomes" id="UP000257109"/>
    </source>
</evidence>
<dbReference type="EMBL" id="QJKJ01006947">
    <property type="protein sequence ID" value="RDX84802.1"/>
    <property type="molecule type" value="Genomic_DNA"/>
</dbReference>